<evidence type="ECO:0000313" key="4">
    <source>
        <dbReference type="Proteomes" id="UP000575985"/>
    </source>
</evidence>
<dbReference type="EMBL" id="JACCFO010000001">
    <property type="protein sequence ID" value="NYI93731.1"/>
    <property type="molecule type" value="Genomic_DNA"/>
</dbReference>
<evidence type="ECO:0000313" key="3">
    <source>
        <dbReference type="EMBL" id="NYI93731.1"/>
    </source>
</evidence>
<comment type="caution">
    <text evidence="3">The sequence shown here is derived from an EMBL/GenBank/DDBJ whole genome shotgun (WGS) entry which is preliminary data.</text>
</comment>
<keyword evidence="4" id="KW-1185">Reference proteome</keyword>
<feature type="region of interest" description="Disordered" evidence="1">
    <location>
        <begin position="101"/>
        <end position="126"/>
    </location>
</feature>
<feature type="transmembrane region" description="Helical" evidence="2">
    <location>
        <begin position="72"/>
        <end position="96"/>
    </location>
</feature>
<dbReference type="RefSeq" id="WP_179765524.1">
    <property type="nucleotide sequence ID" value="NZ_JACCFO010000001.1"/>
</dbReference>
<protein>
    <submittedName>
        <fullName evidence="3">Uncharacterized protein</fullName>
    </submittedName>
</protein>
<name>A0A853BGH8_9ACTN</name>
<dbReference type="Proteomes" id="UP000575985">
    <property type="component" value="Unassembled WGS sequence"/>
</dbReference>
<sequence>MELIGMPWVSVVRTLGPPLLVCAVGAVVLARRRPAGARLMWGALAAQLAAAALPVVWLLVQVGAGVGGHSSVGVVMILLQPAVEALAWLMAIAAVTGAVASRPGTRPGVGTDAAQDPAHRTAAPPR</sequence>
<keyword evidence="2" id="KW-0472">Membrane</keyword>
<feature type="transmembrane region" description="Helical" evidence="2">
    <location>
        <begin position="6"/>
        <end position="29"/>
    </location>
</feature>
<keyword evidence="2" id="KW-0812">Transmembrane</keyword>
<organism evidence="3 4">
    <name type="scientific">Streptomonospora nanhaiensis</name>
    <dbReference type="NCBI Taxonomy" id="1323731"/>
    <lineage>
        <taxon>Bacteria</taxon>
        <taxon>Bacillati</taxon>
        <taxon>Actinomycetota</taxon>
        <taxon>Actinomycetes</taxon>
        <taxon>Streptosporangiales</taxon>
        <taxon>Nocardiopsidaceae</taxon>
        <taxon>Streptomonospora</taxon>
    </lineage>
</organism>
<keyword evidence="2" id="KW-1133">Transmembrane helix</keyword>
<gene>
    <name evidence="3" type="ORF">HNR12_000008</name>
</gene>
<evidence type="ECO:0000256" key="1">
    <source>
        <dbReference type="SAM" id="MobiDB-lite"/>
    </source>
</evidence>
<evidence type="ECO:0000256" key="2">
    <source>
        <dbReference type="SAM" id="Phobius"/>
    </source>
</evidence>
<feature type="transmembrane region" description="Helical" evidence="2">
    <location>
        <begin position="41"/>
        <end position="60"/>
    </location>
</feature>
<reference evidence="3 4" key="1">
    <citation type="submission" date="2020-07" db="EMBL/GenBank/DDBJ databases">
        <title>Sequencing the genomes of 1000 actinobacteria strains.</title>
        <authorList>
            <person name="Klenk H.-P."/>
        </authorList>
    </citation>
    <scope>NUCLEOTIDE SEQUENCE [LARGE SCALE GENOMIC DNA]</scope>
    <source>
        <strain evidence="3 4">DSM 45927</strain>
    </source>
</reference>
<accession>A0A853BGH8</accession>
<dbReference type="AlphaFoldDB" id="A0A853BGH8"/>
<proteinExistence type="predicted"/>